<sequence length="249" mass="28478">MPRLLSTFQRLTRGMMGLIVVLLLGAAAFSCCFPYQAKSQADLETIARAVYNYRDLFNDFPPLVVTDAEGTPLHSWRVLIVPMVESNGFYDAYDLDSAWNGEANVDLRDGTRRDDGAKFPNPSDVAGAFTSERRPHILETIYVAVARGPLQERPFDHGNEAPQAGHYLSRDQSFIILEVQNSGIHWMEPRDVKLQLESFPEWTGVDDIRDQIVRSVEVFRTTSYDYKDAWRVRDREETLAYLDSLRERP</sequence>
<dbReference type="RefSeq" id="WP_230222834.1">
    <property type="nucleotide sequence ID" value="NZ_JAJKFT010000010.1"/>
</dbReference>
<evidence type="ECO:0000313" key="2">
    <source>
        <dbReference type="EMBL" id="MCC9631130.1"/>
    </source>
</evidence>
<comment type="caution">
    <text evidence="2">The sequence shown here is derived from an EMBL/GenBank/DDBJ whole genome shotgun (WGS) entry which is preliminary data.</text>
</comment>
<keyword evidence="3" id="KW-1185">Reference proteome</keyword>
<protein>
    <submittedName>
        <fullName evidence="2">DUF1559 domain-containing protein</fullName>
    </submittedName>
</protein>
<gene>
    <name evidence="2" type="ORF">LOC68_22285</name>
</gene>
<dbReference type="EMBL" id="JAJKFT010000010">
    <property type="protein sequence ID" value="MCC9631130.1"/>
    <property type="molecule type" value="Genomic_DNA"/>
</dbReference>
<proteinExistence type="predicted"/>
<evidence type="ECO:0000313" key="3">
    <source>
        <dbReference type="Proteomes" id="UP001139103"/>
    </source>
</evidence>
<reference evidence="2" key="1">
    <citation type="submission" date="2021-11" db="EMBL/GenBank/DDBJ databases">
        <title>Genome sequence.</title>
        <authorList>
            <person name="Sun Q."/>
        </authorList>
    </citation>
    <scope>NUCLEOTIDE SEQUENCE</scope>
    <source>
        <strain evidence="2">JC732</strain>
    </source>
</reference>
<name>A0A9X1MRP2_9BACT</name>
<dbReference type="InterPro" id="IPR011453">
    <property type="entry name" value="DUF1559"/>
</dbReference>
<feature type="domain" description="DUF1559" evidence="1">
    <location>
        <begin position="37"/>
        <end position="130"/>
    </location>
</feature>
<accession>A0A9X1MRP2</accession>
<dbReference type="Proteomes" id="UP001139103">
    <property type="component" value="Unassembled WGS sequence"/>
</dbReference>
<dbReference type="PROSITE" id="PS51257">
    <property type="entry name" value="PROKAR_LIPOPROTEIN"/>
    <property type="match status" value="1"/>
</dbReference>
<evidence type="ECO:0000259" key="1">
    <source>
        <dbReference type="Pfam" id="PF07596"/>
    </source>
</evidence>
<dbReference type="Pfam" id="PF07596">
    <property type="entry name" value="SBP_bac_10"/>
    <property type="match status" value="1"/>
</dbReference>
<organism evidence="2 3">
    <name type="scientific">Blastopirellula sediminis</name>
    <dbReference type="NCBI Taxonomy" id="2894196"/>
    <lineage>
        <taxon>Bacteria</taxon>
        <taxon>Pseudomonadati</taxon>
        <taxon>Planctomycetota</taxon>
        <taxon>Planctomycetia</taxon>
        <taxon>Pirellulales</taxon>
        <taxon>Pirellulaceae</taxon>
        <taxon>Blastopirellula</taxon>
    </lineage>
</organism>
<dbReference type="AlphaFoldDB" id="A0A9X1MRP2"/>